<name>A0A485KPP8_9STRA</name>
<dbReference type="Gene3D" id="3.40.50.1820">
    <property type="entry name" value="alpha/beta hydrolase"/>
    <property type="match status" value="1"/>
</dbReference>
<dbReference type="Proteomes" id="UP000332933">
    <property type="component" value="Unassembled WGS sequence"/>
</dbReference>
<proteinExistence type="inferred from homology"/>
<keyword evidence="6" id="KW-0472">Membrane</keyword>
<dbReference type="PANTHER" id="PTHR11802:SF113">
    <property type="entry name" value="SERINE CARBOXYPEPTIDASE CTSA-4.1"/>
    <property type="match status" value="1"/>
</dbReference>
<keyword evidence="6" id="KW-1133">Transmembrane helix</keyword>
<evidence type="ECO:0000313" key="8">
    <source>
        <dbReference type="EMBL" id="VFT87020.1"/>
    </source>
</evidence>
<keyword evidence="3" id="KW-0645">Protease</keyword>
<keyword evidence="6" id="KW-0812">Transmembrane</keyword>
<evidence type="ECO:0000313" key="7">
    <source>
        <dbReference type="EMBL" id="KAF0699302.1"/>
    </source>
</evidence>
<evidence type="ECO:0000256" key="1">
    <source>
        <dbReference type="ARBA" id="ARBA00009431"/>
    </source>
</evidence>
<keyword evidence="2" id="KW-0121">Carboxypeptidase</keyword>
<feature type="transmembrane region" description="Helical" evidence="6">
    <location>
        <begin position="19"/>
        <end position="40"/>
    </location>
</feature>
<keyword evidence="5" id="KW-0325">Glycoprotein</keyword>
<keyword evidence="4" id="KW-0378">Hydrolase</keyword>
<evidence type="ECO:0000256" key="3">
    <source>
        <dbReference type="ARBA" id="ARBA00022670"/>
    </source>
</evidence>
<dbReference type="InterPro" id="IPR029058">
    <property type="entry name" value="AB_hydrolase_fold"/>
</dbReference>
<organism evidence="8 9">
    <name type="scientific">Aphanomyces stellatus</name>
    <dbReference type="NCBI Taxonomy" id="120398"/>
    <lineage>
        <taxon>Eukaryota</taxon>
        <taxon>Sar</taxon>
        <taxon>Stramenopiles</taxon>
        <taxon>Oomycota</taxon>
        <taxon>Saprolegniomycetes</taxon>
        <taxon>Saprolegniales</taxon>
        <taxon>Verrucalvaceae</taxon>
        <taxon>Aphanomyces</taxon>
    </lineage>
</organism>
<dbReference type="GO" id="GO:0004185">
    <property type="term" value="F:serine-type carboxypeptidase activity"/>
    <property type="evidence" value="ECO:0007669"/>
    <property type="project" value="InterPro"/>
</dbReference>
<gene>
    <name evidence="8" type="primary">Aste57867_10144</name>
    <name evidence="7" type="ORF">As57867_010105</name>
    <name evidence="8" type="ORF">ASTE57867_10144</name>
</gene>
<reference evidence="7" key="2">
    <citation type="submission" date="2019-06" db="EMBL/GenBank/DDBJ databases">
        <title>Genomics analysis of Aphanomyces spp. identifies a new class of oomycete effector associated with host adaptation.</title>
        <authorList>
            <person name="Gaulin E."/>
        </authorList>
    </citation>
    <scope>NUCLEOTIDE SEQUENCE</scope>
    <source>
        <strain evidence="7">CBS 578.67</strain>
    </source>
</reference>
<dbReference type="EMBL" id="VJMH01005186">
    <property type="protein sequence ID" value="KAF0699302.1"/>
    <property type="molecule type" value="Genomic_DNA"/>
</dbReference>
<dbReference type="SUPFAM" id="SSF53474">
    <property type="entry name" value="alpha/beta-Hydrolases"/>
    <property type="match status" value="1"/>
</dbReference>
<dbReference type="EMBL" id="CAADRA010005207">
    <property type="protein sequence ID" value="VFT87020.1"/>
    <property type="molecule type" value="Genomic_DNA"/>
</dbReference>
<evidence type="ECO:0000256" key="6">
    <source>
        <dbReference type="SAM" id="Phobius"/>
    </source>
</evidence>
<dbReference type="GO" id="GO:0006508">
    <property type="term" value="P:proteolysis"/>
    <property type="evidence" value="ECO:0007669"/>
    <property type="project" value="UniProtKB-KW"/>
</dbReference>
<dbReference type="OrthoDB" id="443318at2759"/>
<evidence type="ECO:0000256" key="5">
    <source>
        <dbReference type="ARBA" id="ARBA00023180"/>
    </source>
</evidence>
<sequence>MAPSEASPLVSDSRPASTLWVRALAGIVVGGAALAFWTVMGGAPAAVFCDVTRQESGYIQLPHKVDDHYFYWFFESRSQPATDPLVLWLNGGPGSSSLLSLLSANGPCTVDASLNTVLNPHSWTSEANVIWLDQPTGVGFSYSNSLDQDDDHNETDVGRNVYAFLQAFLAQHPQFQTNPFFLTGESFAGHYIPASATYILAAQQKQSDDIPINLRGIAIGNGFTDSIVQVGHAVDIVDNPYNVTLVDPTRVPAMRDAQAAAVDLVQQCQTDDAACVPARDAWQNVVIALLTDAEHNEYDLREDCSAAHACIDHMQHGAAFLNSPAVQAKLHVRRPWHQSNSRVMDNFGVDFMKNYVHLVPPILAAGVRVLIYAGDADAMCNFQGIDAWTKALAWPHHMAFNNATETPLQVHGHSSGVVRSSHNLSFVRIFHAGHMVPMDQPEVSLALMNRFFHDDALDHE</sequence>
<evidence type="ECO:0000256" key="4">
    <source>
        <dbReference type="ARBA" id="ARBA00022801"/>
    </source>
</evidence>
<evidence type="ECO:0000256" key="2">
    <source>
        <dbReference type="ARBA" id="ARBA00022645"/>
    </source>
</evidence>
<dbReference type="AlphaFoldDB" id="A0A485KPP8"/>
<reference evidence="8 9" key="1">
    <citation type="submission" date="2019-03" db="EMBL/GenBank/DDBJ databases">
        <authorList>
            <person name="Gaulin E."/>
            <person name="Dumas B."/>
        </authorList>
    </citation>
    <scope>NUCLEOTIDE SEQUENCE [LARGE SCALE GENOMIC DNA]</scope>
    <source>
        <strain evidence="8">CBS 568.67</strain>
    </source>
</reference>
<dbReference type="Gene3D" id="1.10.287.410">
    <property type="match status" value="1"/>
</dbReference>
<dbReference type="Pfam" id="PF00450">
    <property type="entry name" value="Peptidase_S10"/>
    <property type="match status" value="1"/>
</dbReference>
<dbReference type="PRINTS" id="PR00724">
    <property type="entry name" value="CRBOXYPTASEC"/>
</dbReference>
<protein>
    <submittedName>
        <fullName evidence="8">Aste57867_10144 protein</fullName>
    </submittedName>
</protein>
<evidence type="ECO:0000313" key="9">
    <source>
        <dbReference type="Proteomes" id="UP000332933"/>
    </source>
</evidence>
<keyword evidence="9" id="KW-1185">Reference proteome</keyword>
<dbReference type="InterPro" id="IPR001563">
    <property type="entry name" value="Peptidase_S10"/>
</dbReference>
<accession>A0A485KPP8</accession>
<dbReference type="PANTHER" id="PTHR11802">
    <property type="entry name" value="SERINE PROTEASE FAMILY S10 SERINE CARBOXYPEPTIDASE"/>
    <property type="match status" value="1"/>
</dbReference>
<comment type="similarity">
    <text evidence="1">Belongs to the peptidase S10 family.</text>
</comment>